<evidence type="ECO:0000313" key="5">
    <source>
        <dbReference type="Proteomes" id="UP000039324"/>
    </source>
</evidence>
<evidence type="ECO:0000313" key="6">
    <source>
        <dbReference type="Proteomes" id="UP000290189"/>
    </source>
</evidence>
<organism evidence="3 5">
    <name type="scientific">Plasmodiophora brassicae</name>
    <name type="common">Clubroot disease agent</name>
    <dbReference type="NCBI Taxonomy" id="37360"/>
    <lineage>
        <taxon>Eukaryota</taxon>
        <taxon>Sar</taxon>
        <taxon>Rhizaria</taxon>
        <taxon>Endomyxa</taxon>
        <taxon>Phytomyxea</taxon>
        <taxon>Plasmodiophorida</taxon>
        <taxon>Plasmodiophoridae</taxon>
        <taxon>Plasmodiophora</taxon>
    </lineage>
</organism>
<feature type="domain" description="C2 NT-type" evidence="2">
    <location>
        <begin position="11"/>
        <end position="142"/>
    </location>
</feature>
<feature type="region of interest" description="Disordered" evidence="1">
    <location>
        <begin position="178"/>
        <end position="210"/>
    </location>
</feature>
<dbReference type="AlphaFoldDB" id="A0A0G4J297"/>
<keyword evidence="5" id="KW-1185">Reference proteome</keyword>
<accession>A0A0G4J297</accession>
<protein>
    <recommendedName>
        <fullName evidence="2">C2 NT-type domain-containing protein</fullName>
    </recommendedName>
</protein>
<evidence type="ECO:0000313" key="3">
    <source>
        <dbReference type="EMBL" id="CEP01431.1"/>
    </source>
</evidence>
<dbReference type="Pfam" id="PF10358">
    <property type="entry name" value="NT-C2"/>
    <property type="match status" value="1"/>
</dbReference>
<dbReference type="OrthoDB" id="3365224at2759"/>
<evidence type="ECO:0000313" key="4">
    <source>
        <dbReference type="EMBL" id="SPR01445.1"/>
    </source>
</evidence>
<dbReference type="PROSITE" id="PS51840">
    <property type="entry name" value="C2_NT"/>
    <property type="match status" value="1"/>
</dbReference>
<dbReference type="Proteomes" id="UP000039324">
    <property type="component" value="Unassembled WGS sequence"/>
</dbReference>
<reference evidence="3 5" key="1">
    <citation type="submission" date="2015-02" db="EMBL/GenBank/DDBJ databases">
        <authorList>
            <person name="Chooi Y.-H."/>
        </authorList>
    </citation>
    <scope>NUCLEOTIDE SEQUENCE [LARGE SCALE GENOMIC DNA]</scope>
    <source>
        <strain evidence="3">E3</strain>
    </source>
</reference>
<sequence>MLTGMGAFLARLWRRKRSQCFEIQIRIERVEHYPFEGADLIAQWSLANFKGHTRKARVDRRQSATWNETFTVPKIAIPIDKATFRPGKATMFVTLTEGKAVIGSVTIDASQFLTSRTWSTARHLLRDSRTNSRLQVSIKSRQTKGSPMFQSGTPVALPDRTATPPRIDSTMQARLLEPSEGERKRMRQSSTWSAGDRRPAEPIWKPTTRRSSVHSVVQGIIGESMADDADHDHGQVMTACDRALINELDGSSIFRFRTI</sequence>
<dbReference type="Proteomes" id="UP000290189">
    <property type="component" value="Unassembled WGS sequence"/>
</dbReference>
<dbReference type="EMBL" id="CDSF01000112">
    <property type="protein sequence ID" value="CEP01431.1"/>
    <property type="molecule type" value="Genomic_DNA"/>
</dbReference>
<evidence type="ECO:0000259" key="2">
    <source>
        <dbReference type="PROSITE" id="PS51840"/>
    </source>
</evidence>
<keyword evidence="4" id="KW-0496">Mitochondrion</keyword>
<evidence type="ECO:0000256" key="1">
    <source>
        <dbReference type="SAM" id="MobiDB-lite"/>
    </source>
</evidence>
<feature type="region of interest" description="Disordered" evidence="1">
    <location>
        <begin position="140"/>
        <end position="166"/>
    </location>
</feature>
<gene>
    <name evidence="3" type="ORF">PBRA_002037</name>
    <name evidence="4" type="ORF">PLBR_LOCUS8660</name>
</gene>
<feature type="compositionally biased region" description="Polar residues" evidence="1">
    <location>
        <begin position="140"/>
        <end position="153"/>
    </location>
</feature>
<name>A0A0G4J297_PLABS</name>
<dbReference type="EMBL" id="OVEO01000017">
    <property type="protein sequence ID" value="SPR01445.1"/>
    <property type="molecule type" value="Genomic_DNA"/>
</dbReference>
<geneLocation type="mitochondrion" evidence="4"/>
<proteinExistence type="predicted"/>
<reference evidence="4 6" key="2">
    <citation type="submission" date="2018-03" db="EMBL/GenBank/DDBJ databases">
        <authorList>
            <person name="Fogelqvist J."/>
        </authorList>
    </citation>
    <scope>NUCLEOTIDE SEQUENCE [LARGE SCALE GENOMIC DNA]</scope>
</reference>
<dbReference type="InterPro" id="IPR019448">
    <property type="entry name" value="NT-C2"/>
</dbReference>